<dbReference type="PANTHER" id="PTHR10130:SF0">
    <property type="entry name" value="GH08708P"/>
    <property type="match status" value="1"/>
</dbReference>
<accession>A0ABM4C0K1</accession>
<feature type="repeat" description="TPR" evidence="8">
    <location>
        <begin position="406"/>
        <end position="439"/>
    </location>
</feature>
<evidence type="ECO:0000256" key="5">
    <source>
        <dbReference type="ARBA" id="ARBA00022737"/>
    </source>
</evidence>
<keyword evidence="6 8" id="KW-0802">TPR repeat</keyword>
<dbReference type="RefSeq" id="XP_065655012.1">
    <property type="nucleotide sequence ID" value="XM_065798940.1"/>
</dbReference>
<dbReference type="InterPro" id="IPR019734">
    <property type="entry name" value="TPR_rpt"/>
</dbReference>
<evidence type="ECO:0000256" key="6">
    <source>
        <dbReference type="ARBA" id="ARBA00022803"/>
    </source>
</evidence>
<name>A0ABM4C0K1_HYDVU</name>
<sequence>MAMAKLVAAECGRMNPLMELTNRFHEGNLHQAEFSTSHQETYSFVPQTFNMQLLLNEMHGIEKLSNMASVKENQRTDCEKISNEWKTEYFGNCSVLENFKNDFKSHTHGFQSSIYCPSYHPSLYRPLHQYGLYHKPNMNVQQIQWRPECLNETSNILKEKFSEENRTACEILTKIEDEISAEEDQASNWVHEYATNYNKNPATIVEDLTQSLDGSEDYWVKLQENWNELFSQEQFQNEEELFLNTYTDKEYRFESKNPFAGIKNSFEEGLTKLNEGDLISAILLFEEAVQVNPSHVDAWKYLGTSQAENEQEMLAICALKKCLDLNPENLEARMALAVSYTNECMQTQACNTLKAWIHHNPRYSHLVSETRNDLNVTSIVSSSVVKEIENLFLAAARISPEGNIDADIQIGLGVLYNIVGDYVKAIDCFNTGILARPDSANLWNKLGATLANSGRSDEAIEAYRNALELRPGFIRCRYNLGISCVNLKAYPQAIEHFLVALNMQKKDEDPTRTASTMSENIWSTLRMTSSLLGRKDLLSAVDRRDLNFFNDAFKINEVS</sequence>
<evidence type="ECO:0000256" key="8">
    <source>
        <dbReference type="PROSITE-ProRule" id="PRU00339"/>
    </source>
</evidence>
<evidence type="ECO:0000313" key="10">
    <source>
        <dbReference type="RefSeq" id="XP_065655012.1"/>
    </source>
</evidence>
<dbReference type="PROSITE" id="PS50293">
    <property type="entry name" value="TPR_REGION"/>
    <property type="match status" value="1"/>
</dbReference>
<comment type="subcellular location">
    <subcellularLocation>
        <location evidence="2">Cytoplasm</location>
    </subcellularLocation>
    <subcellularLocation>
        <location evidence="1">Peroxisome</location>
    </subcellularLocation>
</comment>
<evidence type="ECO:0000256" key="4">
    <source>
        <dbReference type="ARBA" id="ARBA00022490"/>
    </source>
</evidence>
<dbReference type="Proteomes" id="UP001652625">
    <property type="component" value="Chromosome 06"/>
</dbReference>
<dbReference type="PROSITE" id="PS50005">
    <property type="entry name" value="TPR"/>
    <property type="match status" value="4"/>
</dbReference>
<keyword evidence="7" id="KW-0576">Peroxisome</keyword>
<evidence type="ECO:0000256" key="7">
    <source>
        <dbReference type="ARBA" id="ARBA00023140"/>
    </source>
</evidence>
<proteinExistence type="inferred from homology"/>
<keyword evidence="5" id="KW-0677">Repeat</keyword>
<organism evidence="9 10">
    <name type="scientific">Hydra vulgaris</name>
    <name type="common">Hydra</name>
    <name type="synonym">Hydra attenuata</name>
    <dbReference type="NCBI Taxonomy" id="6087"/>
    <lineage>
        <taxon>Eukaryota</taxon>
        <taxon>Metazoa</taxon>
        <taxon>Cnidaria</taxon>
        <taxon>Hydrozoa</taxon>
        <taxon>Hydroidolina</taxon>
        <taxon>Anthoathecata</taxon>
        <taxon>Aplanulata</taxon>
        <taxon>Hydridae</taxon>
        <taxon>Hydra</taxon>
    </lineage>
</organism>
<feature type="repeat" description="TPR" evidence="8">
    <location>
        <begin position="440"/>
        <end position="473"/>
    </location>
</feature>
<evidence type="ECO:0000313" key="9">
    <source>
        <dbReference type="Proteomes" id="UP001652625"/>
    </source>
</evidence>
<evidence type="ECO:0000256" key="2">
    <source>
        <dbReference type="ARBA" id="ARBA00004496"/>
    </source>
</evidence>
<keyword evidence="9" id="KW-1185">Reference proteome</keyword>
<reference evidence="10" key="1">
    <citation type="submission" date="2025-08" db="UniProtKB">
        <authorList>
            <consortium name="RefSeq"/>
        </authorList>
    </citation>
    <scope>IDENTIFICATION</scope>
</reference>
<dbReference type="PANTHER" id="PTHR10130">
    <property type="entry name" value="PEROXISOMAL TARGETING SIGNAL 1 RECEPTOR PEX5"/>
    <property type="match status" value="1"/>
</dbReference>
<dbReference type="InterPro" id="IPR024111">
    <property type="entry name" value="PEX5/PEX5L"/>
</dbReference>
<dbReference type="Pfam" id="PF13424">
    <property type="entry name" value="TPR_12"/>
    <property type="match status" value="1"/>
</dbReference>
<dbReference type="SUPFAM" id="SSF48452">
    <property type="entry name" value="TPR-like"/>
    <property type="match status" value="1"/>
</dbReference>
<comment type="similarity">
    <text evidence="3">Belongs to the peroxisomal targeting signal receptor family.</text>
</comment>
<feature type="repeat" description="TPR" evidence="8">
    <location>
        <begin position="296"/>
        <end position="329"/>
    </location>
</feature>
<dbReference type="GeneID" id="100200977"/>
<dbReference type="InterPro" id="IPR011990">
    <property type="entry name" value="TPR-like_helical_dom_sf"/>
</dbReference>
<gene>
    <name evidence="10" type="primary">LOC100200977</name>
</gene>
<dbReference type="Gene3D" id="1.25.40.10">
    <property type="entry name" value="Tetratricopeptide repeat domain"/>
    <property type="match status" value="1"/>
</dbReference>
<protein>
    <submittedName>
        <fullName evidence="10">Peroxisomal targeting signal 1 receptor isoform X2</fullName>
    </submittedName>
</protein>
<keyword evidence="10" id="KW-0675">Receptor</keyword>
<evidence type="ECO:0000256" key="1">
    <source>
        <dbReference type="ARBA" id="ARBA00004275"/>
    </source>
</evidence>
<dbReference type="SMART" id="SM00028">
    <property type="entry name" value="TPR"/>
    <property type="match status" value="5"/>
</dbReference>
<keyword evidence="4" id="KW-0963">Cytoplasm</keyword>
<evidence type="ECO:0000256" key="3">
    <source>
        <dbReference type="ARBA" id="ARBA00005348"/>
    </source>
</evidence>
<feature type="repeat" description="TPR" evidence="8">
    <location>
        <begin position="262"/>
        <end position="295"/>
    </location>
</feature>